<proteinExistence type="inferred from homology"/>
<evidence type="ECO:0000256" key="4">
    <source>
        <dbReference type="SAM" id="SignalP"/>
    </source>
</evidence>
<dbReference type="Gene3D" id="3.20.20.140">
    <property type="entry name" value="Metal-dependent hydrolases"/>
    <property type="match status" value="1"/>
</dbReference>
<dbReference type="PANTHER" id="PTHR21240:SF31">
    <property type="entry name" value="AMIDOHYDROLASE FAMILY PROTEIN (AFU_ORTHOLOGUE AFUA_7G05840)"/>
    <property type="match status" value="1"/>
</dbReference>
<dbReference type="GO" id="GO:0016787">
    <property type="term" value="F:hydrolase activity"/>
    <property type="evidence" value="ECO:0007669"/>
    <property type="project" value="InterPro"/>
</dbReference>
<dbReference type="AlphaFoldDB" id="A0A0D2L6Q9"/>
<evidence type="ECO:0000259" key="5">
    <source>
        <dbReference type="Pfam" id="PF04909"/>
    </source>
</evidence>
<protein>
    <recommendedName>
        <fullName evidence="5">Amidohydrolase-related domain-containing protein</fullName>
    </recommendedName>
</protein>
<keyword evidence="1 3" id="KW-0210">Decarboxylase</keyword>
<dbReference type="InterPro" id="IPR032465">
    <property type="entry name" value="ACMSD"/>
</dbReference>
<dbReference type="PANTHER" id="PTHR21240">
    <property type="entry name" value="2-AMINO-3-CARBOXYLMUCONATE-6-SEMIALDEHYDE DECARBOXYLASE"/>
    <property type="match status" value="1"/>
</dbReference>
<comment type="similarity">
    <text evidence="3">Belongs to the metallo-dependent hydrolases superfamily.</text>
</comment>
<keyword evidence="4" id="KW-0732">Signal</keyword>
<dbReference type="InterPro" id="IPR006680">
    <property type="entry name" value="Amidohydro-rel"/>
</dbReference>
<accession>A0A0D2L6Q9</accession>
<reference evidence="7" key="1">
    <citation type="submission" date="2014-04" db="EMBL/GenBank/DDBJ databases">
        <title>Evolutionary Origins and Diversification of the Mycorrhizal Mutualists.</title>
        <authorList>
            <consortium name="DOE Joint Genome Institute"/>
            <consortium name="Mycorrhizal Genomics Consortium"/>
            <person name="Kohler A."/>
            <person name="Kuo A."/>
            <person name="Nagy L.G."/>
            <person name="Floudas D."/>
            <person name="Copeland A."/>
            <person name="Barry K.W."/>
            <person name="Cichocki N."/>
            <person name="Veneault-Fourrey C."/>
            <person name="LaButti K."/>
            <person name="Lindquist E.A."/>
            <person name="Lipzen A."/>
            <person name="Lundell T."/>
            <person name="Morin E."/>
            <person name="Murat C."/>
            <person name="Riley R."/>
            <person name="Ohm R."/>
            <person name="Sun H."/>
            <person name="Tunlid A."/>
            <person name="Henrissat B."/>
            <person name="Grigoriev I.V."/>
            <person name="Hibbett D.S."/>
            <person name="Martin F."/>
        </authorList>
    </citation>
    <scope>NUCLEOTIDE SEQUENCE [LARGE SCALE GENOMIC DNA]</scope>
    <source>
        <strain evidence="7">FD-334 SS-4</strain>
    </source>
</reference>
<dbReference type="GO" id="GO:0016831">
    <property type="term" value="F:carboxy-lyase activity"/>
    <property type="evidence" value="ECO:0007669"/>
    <property type="project" value="UniProtKB-KW"/>
</dbReference>
<sequence length="359" mass="39918">MHPARIFSVVLLSFAPYVSARQWRDTGTGFIVLEEAWTIPELLFQLPNNTAPPLGVTFAELQANLLDIHNQRLQGMNENNVDFMVLSCSSPCIQGIADPQTAAETAVTVNNRLAAAISNNTERFGGFASLAMHNATVAAAELTRAVKELGFLGVLLNDYQQSGSDGLTPLYYDQPEYDIFWQTLSDLDVPLYLHPRTDVPPILTFQYSHSPFLIGPAQQFAATLSGHVLGLCANGIFDRFPKAKLIVGHFGERIPSDLIRIESQLLKQVPFGLPMKQNVSTYWSKNIFETSSGNFATNLLKFHIEEIGLKQIMYSIDYPYVNMQDGTTWIDTLPKGVLNAQDFASFSRELAINILRLNE</sequence>
<dbReference type="SUPFAM" id="SSF51556">
    <property type="entry name" value="Metallo-dependent hydrolases"/>
    <property type="match status" value="1"/>
</dbReference>
<dbReference type="STRING" id="945553.A0A0D2L6Q9"/>
<evidence type="ECO:0000256" key="3">
    <source>
        <dbReference type="RuleBase" id="RU366045"/>
    </source>
</evidence>
<dbReference type="OMA" id="QDIWDAK"/>
<evidence type="ECO:0000256" key="1">
    <source>
        <dbReference type="ARBA" id="ARBA00022793"/>
    </source>
</evidence>
<feature type="chain" id="PRO_5002263567" description="Amidohydrolase-related domain-containing protein" evidence="4">
    <location>
        <begin position="21"/>
        <end position="359"/>
    </location>
</feature>
<name>A0A0D2L6Q9_HYPSF</name>
<dbReference type="GO" id="GO:0019748">
    <property type="term" value="P:secondary metabolic process"/>
    <property type="evidence" value="ECO:0007669"/>
    <property type="project" value="TreeGrafter"/>
</dbReference>
<feature type="signal peptide" evidence="4">
    <location>
        <begin position="1"/>
        <end position="20"/>
    </location>
</feature>
<dbReference type="GO" id="GO:0005829">
    <property type="term" value="C:cytosol"/>
    <property type="evidence" value="ECO:0007669"/>
    <property type="project" value="TreeGrafter"/>
</dbReference>
<dbReference type="EMBL" id="KN817548">
    <property type="protein sequence ID" value="KJA22657.1"/>
    <property type="molecule type" value="Genomic_DNA"/>
</dbReference>
<evidence type="ECO:0000313" key="6">
    <source>
        <dbReference type="EMBL" id="KJA22657.1"/>
    </source>
</evidence>
<feature type="domain" description="Amidohydrolase-related" evidence="5">
    <location>
        <begin position="93"/>
        <end position="334"/>
    </location>
</feature>
<evidence type="ECO:0000256" key="2">
    <source>
        <dbReference type="ARBA" id="ARBA00023239"/>
    </source>
</evidence>
<keyword evidence="2 3" id="KW-0456">Lyase</keyword>
<dbReference type="Pfam" id="PF04909">
    <property type="entry name" value="Amidohydro_2"/>
    <property type="match status" value="1"/>
</dbReference>
<dbReference type="InterPro" id="IPR032466">
    <property type="entry name" value="Metal_Hydrolase"/>
</dbReference>
<keyword evidence="7" id="KW-1185">Reference proteome</keyword>
<evidence type="ECO:0000313" key="7">
    <source>
        <dbReference type="Proteomes" id="UP000054270"/>
    </source>
</evidence>
<dbReference type="Proteomes" id="UP000054270">
    <property type="component" value="Unassembled WGS sequence"/>
</dbReference>
<dbReference type="OrthoDB" id="432010at2759"/>
<gene>
    <name evidence="6" type="ORF">HYPSUDRAFT_66874</name>
</gene>
<organism evidence="6 7">
    <name type="scientific">Hypholoma sublateritium (strain FD-334 SS-4)</name>
    <dbReference type="NCBI Taxonomy" id="945553"/>
    <lineage>
        <taxon>Eukaryota</taxon>
        <taxon>Fungi</taxon>
        <taxon>Dikarya</taxon>
        <taxon>Basidiomycota</taxon>
        <taxon>Agaricomycotina</taxon>
        <taxon>Agaricomycetes</taxon>
        <taxon>Agaricomycetidae</taxon>
        <taxon>Agaricales</taxon>
        <taxon>Agaricineae</taxon>
        <taxon>Strophariaceae</taxon>
        <taxon>Hypholoma</taxon>
    </lineage>
</organism>